<dbReference type="InterPro" id="IPR005199">
    <property type="entry name" value="Glyco_hydro_79"/>
</dbReference>
<organism evidence="3 4">
    <name type="scientific">Trichogramma kaykai</name>
    <dbReference type="NCBI Taxonomy" id="54128"/>
    <lineage>
        <taxon>Eukaryota</taxon>
        <taxon>Metazoa</taxon>
        <taxon>Ecdysozoa</taxon>
        <taxon>Arthropoda</taxon>
        <taxon>Hexapoda</taxon>
        <taxon>Insecta</taxon>
        <taxon>Pterygota</taxon>
        <taxon>Neoptera</taxon>
        <taxon>Endopterygota</taxon>
        <taxon>Hymenoptera</taxon>
        <taxon>Apocrita</taxon>
        <taxon>Proctotrupomorpha</taxon>
        <taxon>Chalcidoidea</taxon>
        <taxon>Trichogrammatidae</taxon>
        <taxon>Trichogramma</taxon>
    </lineage>
</organism>
<proteinExistence type="inferred from homology"/>
<dbReference type="InterPro" id="IPR017853">
    <property type="entry name" value="GH"/>
</dbReference>
<accession>A0ABD2X8E5</accession>
<feature type="signal peptide" evidence="2">
    <location>
        <begin position="1"/>
        <end position="28"/>
    </location>
</feature>
<feature type="chain" id="PRO_5044772948" description="Heparanase" evidence="2">
    <location>
        <begin position="29"/>
        <end position="499"/>
    </location>
</feature>
<evidence type="ECO:0000313" key="4">
    <source>
        <dbReference type="Proteomes" id="UP001627154"/>
    </source>
</evidence>
<dbReference type="EMBL" id="JBJJXI010000048">
    <property type="protein sequence ID" value="KAL3401238.1"/>
    <property type="molecule type" value="Genomic_DNA"/>
</dbReference>
<evidence type="ECO:0008006" key="5">
    <source>
        <dbReference type="Google" id="ProtNLM"/>
    </source>
</evidence>
<evidence type="ECO:0000313" key="3">
    <source>
        <dbReference type="EMBL" id="KAL3401238.1"/>
    </source>
</evidence>
<dbReference type="Gene3D" id="3.20.20.80">
    <property type="entry name" value="Glycosidases"/>
    <property type="match status" value="1"/>
</dbReference>
<comment type="similarity">
    <text evidence="1">Belongs to the glycosyl hydrolase 79 family.</text>
</comment>
<evidence type="ECO:0000256" key="2">
    <source>
        <dbReference type="SAM" id="SignalP"/>
    </source>
</evidence>
<dbReference type="Pfam" id="PF03662">
    <property type="entry name" value="Glyco_hydro_79n"/>
    <property type="match status" value="1"/>
</dbReference>
<dbReference type="SUPFAM" id="SSF51445">
    <property type="entry name" value="(Trans)glycosidases"/>
    <property type="match status" value="1"/>
</dbReference>
<name>A0ABD2X8E5_9HYME</name>
<dbReference type="PANTHER" id="PTHR46145:SF4">
    <property type="entry name" value="HEPARANASE"/>
    <property type="match status" value="1"/>
</dbReference>
<keyword evidence="2" id="KW-0732">Signal</keyword>
<sequence>MIVSSNLMFNSYLLIILKSLLTWNICSCLETYTLQFNNSMKIVNTLPDEFVSFGLDTSLLRNMSFLPIDQSKFILLLKHLSPAYLRVGGTASDCLYFNKVLGNGSIQSDQSYIYSQDISNFSISSHDLIAIHEFSKKTNLRMIFDLNVLIRKSDFTWDSSDALKIISTLKERNAENVDWQLGNEPNSFPHVFNIKISASQLAKDYCKLRAILNYNDFKNSALIGPEVNHIEHSRSKGQIYLKEFLKIASDCVDYVSWHQYYLNGRTATREDFLNSTVFNILPDQIDIIKNVMRSYERSIPVWLSETGSAFGGGAPKLSNTFVAGFLWLDKLGISARNGINVVIRQSVFGGDYAMIESDLTQNPDWWLAVLFKKFVANKVFSIDSTDNLRLYAHCTPKKVSSGKSSGVTLYGMNLNNEPIQIRLRNLSPKTNAHIYVLTSDDLQSRNTFLNGRVLRLQENGDLPAFLPIIQDLRKPIRIPKISMFFIVINNAKLTQCFSK</sequence>
<evidence type="ECO:0000256" key="1">
    <source>
        <dbReference type="ARBA" id="ARBA00009800"/>
    </source>
</evidence>
<dbReference type="Proteomes" id="UP001627154">
    <property type="component" value="Unassembled WGS sequence"/>
</dbReference>
<dbReference type="AlphaFoldDB" id="A0ABD2X8E5"/>
<comment type="caution">
    <text evidence="3">The sequence shown here is derived from an EMBL/GenBank/DDBJ whole genome shotgun (WGS) entry which is preliminary data.</text>
</comment>
<protein>
    <recommendedName>
        <fullName evidence="5">Heparanase</fullName>
    </recommendedName>
</protein>
<reference evidence="3 4" key="1">
    <citation type="journal article" date="2024" name="bioRxiv">
        <title>A reference genome for Trichogramma kaykai: A tiny desert-dwelling parasitoid wasp with competing sex-ratio distorters.</title>
        <authorList>
            <person name="Culotta J."/>
            <person name="Lindsey A.R."/>
        </authorList>
    </citation>
    <scope>NUCLEOTIDE SEQUENCE [LARGE SCALE GENOMIC DNA]</scope>
    <source>
        <strain evidence="3 4">KSX58</strain>
    </source>
</reference>
<dbReference type="PANTHER" id="PTHR46145">
    <property type="entry name" value="HEPARANASE"/>
    <property type="match status" value="1"/>
</dbReference>
<keyword evidence="4" id="KW-1185">Reference proteome</keyword>
<gene>
    <name evidence="3" type="ORF">TKK_005545</name>
</gene>